<name>A0A934NEW7_9FLAO</name>
<organism evidence="1 2">
    <name type="scientific">Gelidibacter salicanalis</name>
    <dbReference type="NCBI Taxonomy" id="291193"/>
    <lineage>
        <taxon>Bacteria</taxon>
        <taxon>Pseudomonadati</taxon>
        <taxon>Bacteroidota</taxon>
        <taxon>Flavobacteriia</taxon>
        <taxon>Flavobacteriales</taxon>
        <taxon>Flavobacteriaceae</taxon>
        <taxon>Gelidibacter</taxon>
    </lineage>
</organism>
<dbReference type="AlphaFoldDB" id="A0A934NEW7"/>
<evidence type="ECO:0000313" key="1">
    <source>
        <dbReference type="EMBL" id="MBJ7883110.1"/>
    </source>
</evidence>
<evidence type="ECO:0000313" key="2">
    <source>
        <dbReference type="Proteomes" id="UP000662373"/>
    </source>
</evidence>
<comment type="caution">
    <text evidence="1">The sequence shown here is derived from an EMBL/GenBank/DDBJ whole genome shotgun (WGS) entry which is preliminary data.</text>
</comment>
<protein>
    <submittedName>
        <fullName evidence="1">Uncharacterized protein</fullName>
    </submittedName>
</protein>
<sequence>SAIEKDGMVALKKGWHPLTVKFHEATGGGQLTAWYTAPNGEKTILEGDVIGN</sequence>
<dbReference type="Proteomes" id="UP000662373">
    <property type="component" value="Unassembled WGS sequence"/>
</dbReference>
<proteinExistence type="predicted"/>
<keyword evidence="2" id="KW-1185">Reference proteome</keyword>
<dbReference type="EMBL" id="JAEHJZ010000103">
    <property type="protein sequence ID" value="MBJ7883110.1"/>
    <property type="molecule type" value="Genomic_DNA"/>
</dbReference>
<accession>A0A934NEW7</accession>
<gene>
    <name evidence="1" type="ORF">JEM65_21005</name>
</gene>
<reference evidence="1 2" key="1">
    <citation type="submission" date="2020-09" db="EMBL/GenBank/DDBJ databases">
        <title>Draft genome of Gelidibacter salicanalis PAMC21136.</title>
        <authorList>
            <person name="Park H."/>
        </authorList>
    </citation>
    <scope>NUCLEOTIDE SEQUENCE [LARGE SCALE GENOMIC DNA]</scope>
    <source>
        <strain evidence="1 2">PAMC21136</strain>
    </source>
</reference>
<feature type="non-terminal residue" evidence="1">
    <location>
        <position position="1"/>
    </location>
</feature>